<dbReference type="RefSeq" id="WP_261626387.1">
    <property type="nucleotide sequence ID" value="NZ_CAMAPC010000007.1"/>
</dbReference>
<keyword evidence="2" id="KW-1185">Reference proteome</keyword>
<evidence type="ECO:0000313" key="1">
    <source>
        <dbReference type="EMBL" id="CAH9058206.1"/>
    </source>
</evidence>
<dbReference type="Proteomes" id="UP001152467">
    <property type="component" value="Unassembled WGS sequence"/>
</dbReference>
<comment type="caution">
    <text evidence="1">The sequence shown here is derived from an EMBL/GenBank/DDBJ whole genome shotgun (WGS) entry which is preliminary data.</text>
</comment>
<proteinExistence type="predicted"/>
<name>A0A9W4QY10_9GAMM</name>
<gene>
    <name evidence="1" type="ORF">PSECIP111854_02154</name>
</gene>
<evidence type="ECO:0008006" key="3">
    <source>
        <dbReference type="Google" id="ProtNLM"/>
    </source>
</evidence>
<accession>A0A9W4QY10</accession>
<dbReference type="EMBL" id="CAMAPC010000007">
    <property type="protein sequence ID" value="CAH9058206.1"/>
    <property type="molecule type" value="Genomic_DNA"/>
</dbReference>
<reference evidence="1" key="1">
    <citation type="submission" date="2022-07" db="EMBL/GenBank/DDBJ databases">
        <authorList>
            <person name="Criscuolo A."/>
        </authorList>
    </citation>
    <scope>NUCLEOTIDE SEQUENCE</scope>
    <source>
        <strain evidence="1">CIP111854</strain>
    </source>
</reference>
<dbReference type="AlphaFoldDB" id="A0A9W4QY10"/>
<organism evidence="1 2">
    <name type="scientific">Pseudoalteromonas holothuriae</name>
    <dbReference type="NCBI Taxonomy" id="2963714"/>
    <lineage>
        <taxon>Bacteria</taxon>
        <taxon>Pseudomonadati</taxon>
        <taxon>Pseudomonadota</taxon>
        <taxon>Gammaproteobacteria</taxon>
        <taxon>Alteromonadales</taxon>
        <taxon>Pseudoalteromonadaceae</taxon>
        <taxon>Pseudoalteromonas</taxon>
    </lineage>
</organism>
<protein>
    <recommendedName>
        <fullName evidence="3">Protein export chaperone SecB</fullName>
    </recommendedName>
</protein>
<sequence>MDRWNNLKSHFEQDDSLRDIIVTSESRDSWELFFAALQSAEYSHAFTHGGNIATLPDSIDSIWKLQNDAPTLLSVQVGELLVNCHFFKSYEIEFDIDPKDINSKTDFVVLFNFLSWLNKSIKSSVVLTHENSREEVILSIE</sequence>
<evidence type="ECO:0000313" key="2">
    <source>
        <dbReference type="Proteomes" id="UP001152467"/>
    </source>
</evidence>